<keyword evidence="8" id="KW-1185">Reference proteome</keyword>
<comment type="function">
    <text evidence="1">Putative gamma-glutamylcyclotransferase.</text>
</comment>
<dbReference type="SUPFAM" id="SSF110857">
    <property type="entry name" value="Gamma-glutamyl cyclotransferase-like"/>
    <property type="match status" value="1"/>
</dbReference>
<feature type="active site" description="Proton acceptor" evidence="3">
    <location>
        <position position="166"/>
    </location>
</feature>
<dbReference type="InterPro" id="IPR009288">
    <property type="entry name" value="AIG2-like_dom"/>
</dbReference>
<evidence type="ECO:0000256" key="4">
    <source>
        <dbReference type="RuleBase" id="RU367036"/>
    </source>
</evidence>
<dbReference type="Pfam" id="PF06094">
    <property type="entry name" value="GGACT"/>
    <property type="match status" value="1"/>
</dbReference>
<dbReference type="PANTHER" id="PTHR12510">
    <property type="entry name" value="TROPONIN C-AKIN-1 PROTEIN"/>
    <property type="match status" value="1"/>
</dbReference>
<sequence>MTVARFPSLGLKTLPEKSRRLLKRDPQSSMCGMEGGVSRSSSMSVSSVSAAAVPDPLVCKINQPERSVAPTVRSSSEALEIPSHTLAFVYGTLKRGFGNHWLMEELMEGSHAQFLGYGCTIRRFPLVCGPFQVPFLLPSLSPAGHHVRGELYQVDSFAIKRLDELEGVGKGHYERCPIDVRMTPSTEMGFPVHQDDDIHEDLRCDVSSSCILTEPLSSCRIYMDSSIKDESILEVSSEFSGYVRAEAYFACADYGLRMADCAQHIPCYTKKEASTYVPRKYRPPNRTFLEHVHAWIEEQRVVCT</sequence>
<evidence type="ECO:0000256" key="2">
    <source>
        <dbReference type="ARBA" id="ARBA00008861"/>
    </source>
</evidence>
<feature type="domain" description="Gamma-glutamylcyclotransferase AIG2-like" evidence="6">
    <location>
        <begin position="88"/>
        <end position="182"/>
    </location>
</feature>
<dbReference type="PANTHER" id="PTHR12510:SF4">
    <property type="entry name" value="GAMMA-GLUTAMYLAMINECYCLOTRANSFERASE"/>
    <property type="match status" value="1"/>
</dbReference>
<evidence type="ECO:0000256" key="5">
    <source>
        <dbReference type="SAM" id="MobiDB-lite"/>
    </source>
</evidence>
<comment type="similarity">
    <text evidence="2 4">Belongs to the gamma-glutamylcyclotransferase family.</text>
</comment>
<evidence type="ECO:0000313" key="8">
    <source>
        <dbReference type="Proteomes" id="UP000825935"/>
    </source>
</evidence>
<dbReference type="InterPro" id="IPR013024">
    <property type="entry name" value="GGCT-like"/>
</dbReference>
<name>A0A8T2THL2_CERRI</name>
<reference evidence="7" key="1">
    <citation type="submission" date="2021-08" db="EMBL/GenBank/DDBJ databases">
        <title>WGS assembly of Ceratopteris richardii.</title>
        <authorList>
            <person name="Marchant D.B."/>
            <person name="Chen G."/>
            <person name="Jenkins J."/>
            <person name="Shu S."/>
            <person name="Leebens-Mack J."/>
            <person name="Grimwood J."/>
            <person name="Schmutz J."/>
            <person name="Soltis P."/>
            <person name="Soltis D."/>
            <person name="Chen Z.-H."/>
        </authorList>
    </citation>
    <scope>NUCLEOTIDE SEQUENCE</scope>
    <source>
        <strain evidence="7">Whitten #5841</strain>
        <tissue evidence="7">Leaf</tissue>
    </source>
</reference>
<dbReference type="Proteomes" id="UP000825935">
    <property type="component" value="Chromosome 12"/>
</dbReference>
<gene>
    <name evidence="7" type="ORF">KP509_12G027100</name>
</gene>
<feature type="compositionally biased region" description="Basic and acidic residues" evidence="5">
    <location>
        <begin position="17"/>
        <end position="26"/>
    </location>
</feature>
<proteinExistence type="inferred from homology"/>
<dbReference type="GO" id="GO:0005829">
    <property type="term" value="C:cytosol"/>
    <property type="evidence" value="ECO:0007669"/>
    <property type="project" value="TreeGrafter"/>
</dbReference>
<dbReference type="CDD" id="cd06661">
    <property type="entry name" value="GGCT_like"/>
    <property type="match status" value="1"/>
</dbReference>
<evidence type="ECO:0000313" key="7">
    <source>
        <dbReference type="EMBL" id="KAH7422817.1"/>
    </source>
</evidence>
<feature type="region of interest" description="Disordered" evidence="5">
    <location>
        <begin position="17"/>
        <end position="37"/>
    </location>
</feature>
<dbReference type="AlphaFoldDB" id="A0A8T2THL2"/>
<dbReference type="GO" id="GO:0061929">
    <property type="term" value="F:gamma-glutamylaminecyclotransferase activity"/>
    <property type="evidence" value="ECO:0007669"/>
    <property type="project" value="InterPro"/>
</dbReference>
<organism evidence="7 8">
    <name type="scientific">Ceratopteris richardii</name>
    <name type="common">Triangle waterfern</name>
    <dbReference type="NCBI Taxonomy" id="49495"/>
    <lineage>
        <taxon>Eukaryota</taxon>
        <taxon>Viridiplantae</taxon>
        <taxon>Streptophyta</taxon>
        <taxon>Embryophyta</taxon>
        <taxon>Tracheophyta</taxon>
        <taxon>Polypodiopsida</taxon>
        <taxon>Polypodiidae</taxon>
        <taxon>Polypodiales</taxon>
        <taxon>Pteridineae</taxon>
        <taxon>Pteridaceae</taxon>
        <taxon>Parkerioideae</taxon>
        <taxon>Ceratopteris</taxon>
    </lineage>
</organism>
<comment type="caution">
    <text evidence="7">The sequence shown here is derived from an EMBL/GenBank/DDBJ whole genome shotgun (WGS) entry which is preliminary data.</text>
</comment>
<dbReference type="Gene3D" id="3.10.490.10">
    <property type="entry name" value="Gamma-glutamyl cyclotransferase-like"/>
    <property type="match status" value="1"/>
</dbReference>
<evidence type="ECO:0000259" key="6">
    <source>
        <dbReference type="Pfam" id="PF06094"/>
    </source>
</evidence>
<dbReference type="OrthoDB" id="113620at2759"/>
<evidence type="ECO:0000256" key="1">
    <source>
        <dbReference type="ARBA" id="ARBA00002782"/>
    </source>
</evidence>
<evidence type="ECO:0000256" key="3">
    <source>
        <dbReference type="PIRSR" id="PIRSR639126-1"/>
    </source>
</evidence>
<accession>A0A8T2THL2</accession>
<protein>
    <recommendedName>
        <fullName evidence="4">Gamma-glutamylcyclotransferase family protein</fullName>
    </recommendedName>
</protein>
<dbReference type="InterPro" id="IPR036568">
    <property type="entry name" value="GGCT-like_sf"/>
</dbReference>
<dbReference type="InterPro" id="IPR039126">
    <property type="entry name" value="GGACT"/>
</dbReference>
<dbReference type="EMBL" id="CM035417">
    <property type="protein sequence ID" value="KAH7422817.1"/>
    <property type="molecule type" value="Genomic_DNA"/>
</dbReference>